<protein>
    <submittedName>
        <fullName evidence="1">Uncharacterized protein</fullName>
    </submittedName>
</protein>
<keyword evidence="2" id="KW-1185">Reference proteome</keyword>
<evidence type="ECO:0000313" key="2">
    <source>
        <dbReference type="Proteomes" id="UP000054770"/>
    </source>
</evidence>
<comment type="caution">
    <text evidence="1">The sequence shown here is derived from an EMBL/GenBank/DDBJ whole genome shotgun (WGS) entry which is preliminary data.</text>
</comment>
<proteinExistence type="predicted"/>
<gene>
    <name evidence="1" type="ORF">AWB68_08825</name>
</gene>
<dbReference type="AntiFam" id="ANF00193">
    <property type="entry name" value="Shadow ORF (opposite ilvB)"/>
</dbReference>
<reference evidence="1" key="1">
    <citation type="submission" date="2016-01" db="EMBL/GenBank/DDBJ databases">
        <authorList>
            <person name="Peeters C."/>
        </authorList>
    </citation>
    <scope>NUCLEOTIDE SEQUENCE [LARGE SCALE GENOMIC DNA]</scope>
    <source>
        <strain evidence="1">LMG 22940</strain>
    </source>
</reference>
<evidence type="ECO:0000313" key="1">
    <source>
        <dbReference type="EMBL" id="SAL88583.1"/>
    </source>
</evidence>
<dbReference type="EMBL" id="FCON02000449">
    <property type="protein sequence ID" value="SAL88583.1"/>
    <property type="molecule type" value="Genomic_DNA"/>
</dbReference>
<organism evidence="1 2">
    <name type="scientific">Caballeronia choica</name>
    <dbReference type="NCBI Taxonomy" id="326476"/>
    <lineage>
        <taxon>Bacteria</taxon>
        <taxon>Pseudomonadati</taxon>
        <taxon>Pseudomonadota</taxon>
        <taxon>Betaproteobacteria</taxon>
        <taxon>Burkholderiales</taxon>
        <taxon>Burkholderiaceae</taxon>
        <taxon>Caballeronia</taxon>
    </lineage>
</organism>
<dbReference type="AlphaFoldDB" id="A0A158L6I4"/>
<name>A0A158L6I4_9BURK</name>
<sequence length="142" mass="14845">MPIVPASGVTITTGLCAQYAAAIAVTQLLMPGPFWPITTPWRPETRAYPSAICPAPCSCTTGIKRMPAGAKMSIASIKAEPMMPNISVTPLAARVSTKASEGVIDWGPTRSVAGADEEGSSSLMGSLRCLNKTERQVPKSAR</sequence>
<accession>A0A158L6I4</accession>
<dbReference type="Proteomes" id="UP000054770">
    <property type="component" value="Unassembled WGS sequence"/>
</dbReference>